<organism evidence="2">
    <name type="scientific">Candidatus Kentrum sp. LFY</name>
    <dbReference type="NCBI Taxonomy" id="2126342"/>
    <lineage>
        <taxon>Bacteria</taxon>
        <taxon>Pseudomonadati</taxon>
        <taxon>Pseudomonadota</taxon>
        <taxon>Gammaproteobacteria</taxon>
        <taxon>Candidatus Kentrum</taxon>
    </lineage>
</organism>
<gene>
    <name evidence="2" type="ORF">BECKLFY1418A_GA0070994_10369</name>
</gene>
<accession>A0A450UNA7</accession>
<sequence>MYRAWGLRSGHHFQPTIFGGISQRPLCLQIKMFLAPGFRRALRHHVAFFPSLVEVSQRGSNGGRNQLPLCMGLAGVENSGTFPVFHGYRPHCRAGNPGALAHHDGDGLSHVDHLPRRQQGLVRDDRARPG</sequence>
<reference evidence="2" key="1">
    <citation type="submission" date="2019-02" db="EMBL/GenBank/DDBJ databases">
        <authorList>
            <person name="Gruber-Vodicka R. H."/>
            <person name="Seah K. B. B."/>
        </authorList>
    </citation>
    <scope>NUCLEOTIDE SEQUENCE</scope>
    <source>
        <strain evidence="2">BECK_M6</strain>
    </source>
</reference>
<evidence type="ECO:0000256" key="1">
    <source>
        <dbReference type="SAM" id="MobiDB-lite"/>
    </source>
</evidence>
<proteinExistence type="predicted"/>
<dbReference type="AlphaFoldDB" id="A0A450UNA7"/>
<dbReference type="EMBL" id="CAADFH010000036">
    <property type="protein sequence ID" value="VFJ93999.1"/>
    <property type="molecule type" value="Genomic_DNA"/>
</dbReference>
<evidence type="ECO:0000313" key="2">
    <source>
        <dbReference type="EMBL" id="VFJ93999.1"/>
    </source>
</evidence>
<feature type="compositionally biased region" description="Basic and acidic residues" evidence="1">
    <location>
        <begin position="101"/>
        <end position="115"/>
    </location>
</feature>
<feature type="region of interest" description="Disordered" evidence="1">
    <location>
        <begin position="96"/>
        <end position="130"/>
    </location>
</feature>
<protein>
    <submittedName>
        <fullName evidence="2">Uncharacterized protein</fullName>
    </submittedName>
</protein>
<name>A0A450UNA7_9GAMM</name>